<name>A0ACC1PY01_9APHY</name>
<accession>A0ACC1PY01</accession>
<comment type="caution">
    <text evidence="1">The sequence shown here is derived from an EMBL/GenBank/DDBJ whole genome shotgun (WGS) entry which is preliminary data.</text>
</comment>
<dbReference type="EMBL" id="JANSHE010001176">
    <property type="protein sequence ID" value="KAJ3004114.1"/>
    <property type="molecule type" value="Genomic_DNA"/>
</dbReference>
<sequence>MNQGDTGLRCYRLQHYFNCTSSNDNHQDHRNKLVVCERQPCPNRFITAAKQALNLNLVPPKENDQVIQGRNLPGTTLTNSPVEQASSIQPPGSVATTPRIPPQAQLSSPPFLSFTSTLSEEAKDQADQESLEVEEEDQAGQVDQADQVDQVSQVDQENQEAEKEDREEKDQTQEQDNPTLQDPKKAPMNSSPASISFSAVDPATTPTMSPWSSWPFLISMETPDGGQKPGTWQHFREDFLTVFGEQDLVQTAAIQLATLRYGSREPLDRFNAKILHLFIKGHITEDHAQMAWYNSKLPGFLRDKIALTYPQPSNMDGLMDYALQLNQAYLLNRAVDTSQEHRIQRTSTLRPKEATVRAVSTGKLEQRMRQELIRQNKCFYCREVGHRAANYPAKRNNNPKTRAV</sequence>
<gene>
    <name evidence="1" type="ORF">NUW54_g4965</name>
</gene>
<evidence type="ECO:0000313" key="1">
    <source>
        <dbReference type="EMBL" id="KAJ3004114.1"/>
    </source>
</evidence>
<reference evidence="1" key="1">
    <citation type="submission" date="2022-08" db="EMBL/GenBank/DDBJ databases">
        <title>Genome Sequence of Pycnoporus sanguineus.</title>
        <authorList>
            <person name="Buettner E."/>
        </authorList>
    </citation>
    <scope>NUCLEOTIDE SEQUENCE</scope>
    <source>
        <strain evidence="1">CG-C14</strain>
    </source>
</reference>
<proteinExistence type="predicted"/>
<dbReference type="Proteomes" id="UP001144978">
    <property type="component" value="Unassembled WGS sequence"/>
</dbReference>
<keyword evidence="2" id="KW-1185">Reference proteome</keyword>
<protein>
    <submittedName>
        <fullName evidence="1">Uncharacterized protein</fullName>
    </submittedName>
</protein>
<organism evidence="1 2">
    <name type="scientific">Trametes sanguinea</name>
    <dbReference type="NCBI Taxonomy" id="158606"/>
    <lineage>
        <taxon>Eukaryota</taxon>
        <taxon>Fungi</taxon>
        <taxon>Dikarya</taxon>
        <taxon>Basidiomycota</taxon>
        <taxon>Agaricomycotina</taxon>
        <taxon>Agaricomycetes</taxon>
        <taxon>Polyporales</taxon>
        <taxon>Polyporaceae</taxon>
        <taxon>Trametes</taxon>
    </lineage>
</organism>
<evidence type="ECO:0000313" key="2">
    <source>
        <dbReference type="Proteomes" id="UP001144978"/>
    </source>
</evidence>